<comment type="caution">
    <text evidence="2">The sequence shown here is derived from an EMBL/GenBank/DDBJ whole genome shotgun (WGS) entry which is preliminary data.</text>
</comment>
<keyword evidence="1" id="KW-1133">Transmembrane helix</keyword>
<organism evidence="2 3">
    <name type="scientific">Merdimonas faecis</name>
    <dbReference type="NCBI Taxonomy" id="1653435"/>
    <lineage>
        <taxon>Bacteria</taxon>
        <taxon>Bacillati</taxon>
        <taxon>Bacillota</taxon>
        <taxon>Clostridia</taxon>
        <taxon>Lachnospirales</taxon>
        <taxon>Lachnospiraceae</taxon>
        <taxon>Merdimonas</taxon>
    </lineage>
</organism>
<feature type="transmembrane region" description="Helical" evidence="1">
    <location>
        <begin position="52"/>
        <end position="69"/>
    </location>
</feature>
<proteinExistence type="predicted"/>
<evidence type="ECO:0000313" key="2">
    <source>
        <dbReference type="EMBL" id="HJH49758.1"/>
    </source>
</evidence>
<evidence type="ECO:0000256" key="1">
    <source>
        <dbReference type="SAM" id="Phobius"/>
    </source>
</evidence>
<accession>A0A9D3AJB9</accession>
<keyword evidence="1" id="KW-0812">Transmembrane</keyword>
<dbReference type="EMBL" id="DYXE01000050">
    <property type="protein sequence ID" value="HJH49758.1"/>
    <property type="molecule type" value="Genomic_DNA"/>
</dbReference>
<reference evidence="2" key="2">
    <citation type="submission" date="2021-09" db="EMBL/GenBank/DDBJ databases">
        <authorList>
            <person name="Gilroy R."/>
        </authorList>
    </citation>
    <scope>NUCLEOTIDE SEQUENCE</scope>
    <source>
        <strain evidence="2">USAMLcec4-12693</strain>
    </source>
</reference>
<gene>
    <name evidence="2" type="ORF">K8V39_05775</name>
</gene>
<sequence>METSEKRRRKLLEQTRALYSDKGKIPAVHPRYGAAYHRIYEQEEAAMPKGTFGIRLLLCCFLFTFFVSLDRQGQEVMDVSSDQIQEAVTQDTDLAEVLGNYL</sequence>
<dbReference type="AlphaFoldDB" id="A0A9D3AJB9"/>
<reference evidence="2" key="1">
    <citation type="journal article" date="2021" name="PeerJ">
        <title>Extensive microbial diversity within the chicken gut microbiome revealed by metagenomics and culture.</title>
        <authorList>
            <person name="Gilroy R."/>
            <person name="Ravi A."/>
            <person name="Getino M."/>
            <person name="Pursley I."/>
            <person name="Horton D.L."/>
            <person name="Alikhan N.F."/>
            <person name="Baker D."/>
            <person name="Gharbi K."/>
            <person name="Hall N."/>
            <person name="Watson M."/>
            <person name="Adriaenssens E.M."/>
            <person name="Foster-Nyarko E."/>
            <person name="Jarju S."/>
            <person name="Secka A."/>
            <person name="Antonio M."/>
            <person name="Oren A."/>
            <person name="Chaudhuri R.R."/>
            <person name="La Ragione R."/>
            <person name="Hildebrand F."/>
            <person name="Pallen M.J."/>
        </authorList>
    </citation>
    <scope>NUCLEOTIDE SEQUENCE</scope>
    <source>
        <strain evidence="2">USAMLcec4-12693</strain>
    </source>
</reference>
<dbReference type="OrthoDB" id="1912203at2"/>
<evidence type="ECO:0000313" key="3">
    <source>
        <dbReference type="Proteomes" id="UP000813420"/>
    </source>
</evidence>
<protein>
    <submittedName>
        <fullName evidence="2">Uncharacterized protein</fullName>
    </submittedName>
</protein>
<dbReference type="Proteomes" id="UP000813420">
    <property type="component" value="Unassembled WGS sequence"/>
</dbReference>
<keyword evidence="1" id="KW-0472">Membrane</keyword>
<dbReference type="RefSeq" id="WP_070089169.1">
    <property type="nucleotide sequence ID" value="NZ_CABMJS010000018.1"/>
</dbReference>
<name>A0A9D3AJB9_9FIRM</name>